<evidence type="ECO:0000313" key="2">
    <source>
        <dbReference type="Proteomes" id="UP000814128"/>
    </source>
</evidence>
<gene>
    <name evidence="1" type="ORF">K488DRAFT_83701</name>
</gene>
<proteinExistence type="predicted"/>
<dbReference type="EMBL" id="MU273495">
    <property type="protein sequence ID" value="KAI0034750.1"/>
    <property type="molecule type" value="Genomic_DNA"/>
</dbReference>
<dbReference type="Proteomes" id="UP000814128">
    <property type="component" value="Unassembled WGS sequence"/>
</dbReference>
<reference evidence="1" key="1">
    <citation type="submission" date="2021-02" db="EMBL/GenBank/DDBJ databases">
        <authorList>
            <consortium name="DOE Joint Genome Institute"/>
            <person name="Ahrendt S."/>
            <person name="Looney B.P."/>
            <person name="Miyauchi S."/>
            <person name="Morin E."/>
            <person name="Drula E."/>
            <person name="Courty P.E."/>
            <person name="Chicoki N."/>
            <person name="Fauchery L."/>
            <person name="Kohler A."/>
            <person name="Kuo A."/>
            <person name="Labutti K."/>
            <person name="Pangilinan J."/>
            <person name="Lipzen A."/>
            <person name="Riley R."/>
            <person name="Andreopoulos W."/>
            <person name="He G."/>
            <person name="Johnson J."/>
            <person name="Barry K.W."/>
            <person name="Grigoriev I.V."/>
            <person name="Nagy L."/>
            <person name="Hibbett D."/>
            <person name="Henrissat B."/>
            <person name="Matheny P.B."/>
            <person name="Labbe J."/>
            <person name="Martin F."/>
        </authorList>
    </citation>
    <scope>NUCLEOTIDE SEQUENCE</scope>
    <source>
        <strain evidence="1">EC-137</strain>
    </source>
</reference>
<keyword evidence="2" id="KW-1185">Reference proteome</keyword>
<organism evidence="1 2">
    <name type="scientific">Vararia minispora EC-137</name>
    <dbReference type="NCBI Taxonomy" id="1314806"/>
    <lineage>
        <taxon>Eukaryota</taxon>
        <taxon>Fungi</taxon>
        <taxon>Dikarya</taxon>
        <taxon>Basidiomycota</taxon>
        <taxon>Agaricomycotina</taxon>
        <taxon>Agaricomycetes</taxon>
        <taxon>Russulales</taxon>
        <taxon>Lachnocladiaceae</taxon>
        <taxon>Vararia</taxon>
    </lineage>
</organism>
<name>A0ACB8QSP6_9AGAM</name>
<comment type="caution">
    <text evidence="1">The sequence shown here is derived from an EMBL/GenBank/DDBJ whole genome shotgun (WGS) entry which is preliminary data.</text>
</comment>
<reference evidence="1" key="2">
    <citation type="journal article" date="2022" name="New Phytol.">
        <title>Evolutionary transition to the ectomycorrhizal habit in the genomes of a hyperdiverse lineage of mushroom-forming fungi.</title>
        <authorList>
            <person name="Looney B."/>
            <person name="Miyauchi S."/>
            <person name="Morin E."/>
            <person name="Drula E."/>
            <person name="Courty P.E."/>
            <person name="Kohler A."/>
            <person name="Kuo A."/>
            <person name="LaButti K."/>
            <person name="Pangilinan J."/>
            <person name="Lipzen A."/>
            <person name="Riley R."/>
            <person name="Andreopoulos W."/>
            <person name="He G."/>
            <person name="Johnson J."/>
            <person name="Nolan M."/>
            <person name="Tritt A."/>
            <person name="Barry K.W."/>
            <person name="Grigoriev I.V."/>
            <person name="Nagy L.G."/>
            <person name="Hibbett D."/>
            <person name="Henrissat B."/>
            <person name="Matheny P.B."/>
            <person name="Labbe J."/>
            <person name="Martin F.M."/>
        </authorList>
    </citation>
    <scope>NUCLEOTIDE SEQUENCE</scope>
    <source>
        <strain evidence="1">EC-137</strain>
    </source>
</reference>
<accession>A0ACB8QSP6</accession>
<sequence length="112" mass="12039">MAKTSTIKTVKTASKIASAKSKQPKLDKDGNPRTPSAWSTFLKDNLKAYKDKNPGCSHGEAMKEMATLWDKSPLNPNAGKPKKSKAPRVTKGQKNAPSSDEEGPQVEPGSDD</sequence>
<evidence type="ECO:0000313" key="1">
    <source>
        <dbReference type="EMBL" id="KAI0034750.1"/>
    </source>
</evidence>
<protein>
    <submittedName>
        <fullName evidence="1">Uncharacterized protein</fullName>
    </submittedName>
</protein>